<dbReference type="RefSeq" id="WP_267992525.1">
    <property type="nucleotide sequence ID" value="NZ_JAPQFC010001353.1"/>
</dbReference>
<name>A0A9Q4H7L9_ACTPL</name>
<comment type="caution">
    <text evidence="1">The sequence shown here is derived from an EMBL/GenBank/DDBJ whole genome shotgun (WGS) entry which is preliminary data.</text>
</comment>
<reference evidence="1" key="1">
    <citation type="journal article" date="2021" name="Vet Sci">
        <title>O-Serogroups and Pathovirotypes of Escherichia coli Isolated from Post-Weaning Piglets Showing Diarrhoea and/or Oedema in South Korea.</title>
        <authorList>
            <person name="Byun J.W."/>
            <person name="Moon B.Y."/>
            <person name="Do K.H."/>
            <person name="Lee K."/>
            <person name="Lee H.Y."/>
            <person name="Kim W.I."/>
            <person name="So B."/>
            <person name="Lee W.K."/>
        </authorList>
    </citation>
    <scope>NUCLEOTIDE SEQUENCE</scope>
    <source>
        <strain evidence="1">84/14</strain>
    </source>
</reference>
<organism evidence="1 2">
    <name type="scientific">Actinobacillus pleuropneumoniae</name>
    <name type="common">Haemophilus pleuropneumoniae</name>
    <dbReference type="NCBI Taxonomy" id="715"/>
    <lineage>
        <taxon>Bacteria</taxon>
        <taxon>Pseudomonadati</taxon>
        <taxon>Pseudomonadota</taxon>
        <taxon>Gammaproteobacteria</taxon>
        <taxon>Pasteurellales</taxon>
        <taxon>Pasteurellaceae</taxon>
        <taxon>Actinobacillus</taxon>
    </lineage>
</organism>
<dbReference type="InterPro" id="IPR043502">
    <property type="entry name" value="DNA/RNA_pol_sf"/>
</dbReference>
<dbReference type="Proteomes" id="UP001077788">
    <property type="component" value="Unassembled WGS sequence"/>
</dbReference>
<dbReference type="AlphaFoldDB" id="A0A9Q4H7L9"/>
<accession>A0A9Q4H7L9</accession>
<sequence>MSIMESLEIKKQIQELLRKGIIHPSTWLCGSPIVLVPKKGETWHMCVDFHALNKIMIKNHYHS</sequence>
<dbReference type="PANTHER" id="PTHR24559:SF450">
    <property type="entry name" value="RNA-DIRECTED DNA POLYMERASE HOMOLOG"/>
    <property type="match status" value="1"/>
</dbReference>
<evidence type="ECO:0000313" key="2">
    <source>
        <dbReference type="Proteomes" id="UP001077788"/>
    </source>
</evidence>
<evidence type="ECO:0000313" key="1">
    <source>
        <dbReference type="EMBL" id="MCY6525120.1"/>
    </source>
</evidence>
<dbReference type="InterPro" id="IPR053134">
    <property type="entry name" value="RNA-dir_DNA_polymerase"/>
</dbReference>
<evidence type="ECO:0008006" key="3">
    <source>
        <dbReference type="Google" id="ProtNLM"/>
    </source>
</evidence>
<feature type="non-terminal residue" evidence="1">
    <location>
        <position position="1"/>
    </location>
</feature>
<dbReference type="EMBL" id="JAPQFC010001353">
    <property type="protein sequence ID" value="MCY6525120.1"/>
    <property type="molecule type" value="Genomic_DNA"/>
</dbReference>
<reference evidence="1" key="2">
    <citation type="submission" date="2022-12" db="EMBL/GenBank/DDBJ databases">
        <authorList>
            <person name="Kardos G."/>
            <person name="Sarkozi R."/>
            <person name="Laczko L."/>
            <person name="Marton S."/>
            <person name="Makrai L."/>
            <person name="Banyai K."/>
            <person name="Fodor L."/>
        </authorList>
    </citation>
    <scope>NUCLEOTIDE SEQUENCE</scope>
    <source>
        <strain evidence="1">84/14</strain>
    </source>
</reference>
<dbReference type="SUPFAM" id="SSF56672">
    <property type="entry name" value="DNA/RNA polymerases"/>
    <property type="match status" value="1"/>
</dbReference>
<dbReference type="PANTHER" id="PTHR24559">
    <property type="entry name" value="TRANSPOSON TY3-I GAG-POL POLYPROTEIN"/>
    <property type="match status" value="1"/>
</dbReference>
<gene>
    <name evidence="1" type="ORF">OYG11_13060</name>
</gene>
<proteinExistence type="predicted"/>
<protein>
    <recommendedName>
        <fullName evidence="3">Transposon Ty3-I Gag-Pol polyprotein</fullName>
    </recommendedName>
</protein>
<dbReference type="Gene3D" id="3.10.10.10">
    <property type="entry name" value="HIV Type 1 Reverse Transcriptase, subunit A, domain 1"/>
    <property type="match status" value="1"/>
</dbReference>